<name>A0ABN9U6Z2_9DINO</name>
<organism evidence="1 2">
    <name type="scientific">Prorocentrum cordatum</name>
    <dbReference type="NCBI Taxonomy" id="2364126"/>
    <lineage>
        <taxon>Eukaryota</taxon>
        <taxon>Sar</taxon>
        <taxon>Alveolata</taxon>
        <taxon>Dinophyceae</taxon>
        <taxon>Prorocentrales</taxon>
        <taxon>Prorocentraceae</taxon>
        <taxon>Prorocentrum</taxon>
    </lineage>
</organism>
<reference evidence="1" key="1">
    <citation type="submission" date="2023-10" db="EMBL/GenBank/DDBJ databases">
        <authorList>
            <person name="Chen Y."/>
            <person name="Shah S."/>
            <person name="Dougan E. K."/>
            <person name="Thang M."/>
            <person name="Chan C."/>
        </authorList>
    </citation>
    <scope>NUCLEOTIDE SEQUENCE [LARGE SCALE GENOMIC DNA]</scope>
</reference>
<evidence type="ECO:0000313" key="2">
    <source>
        <dbReference type="Proteomes" id="UP001189429"/>
    </source>
</evidence>
<proteinExistence type="predicted"/>
<comment type="caution">
    <text evidence="1">The sequence shown here is derived from an EMBL/GenBank/DDBJ whole genome shotgun (WGS) entry which is preliminary data.</text>
</comment>
<dbReference type="EMBL" id="CAUYUJ010015502">
    <property type="protein sequence ID" value="CAK0854795.1"/>
    <property type="molecule type" value="Genomic_DNA"/>
</dbReference>
<sequence length="147" mass="16575">MQLGFLVRKRLQGPPCWLGHNPDVTERDLEEVFQMLDGGSMLAGTCEQFDATVRMFAAELGWSRFDVDGHGSFEPRTEETIAGYEKALAKPGKSKFRNGDLTSKKLLQEDLPPEMLAAIRNISSLDRRLHDRVSERLLAYAPPELEL</sequence>
<evidence type="ECO:0000313" key="1">
    <source>
        <dbReference type="EMBL" id="CAK0854795.1"/>
    </source>
</evidence>
<gene>
    <name evidence="1" type="ORF">PCOR1329_LOCUS45751</name>
</gene>
<dbReference type="Proteomes" id="UP001189429">
    <property type="component" value="Unassembled WGS sequence"/>
</dbReference>
<accession>A0ABN9U6Z2</accession>
<keyword evidence="2" id="KW-1185">Reference proteome</keyword>
<protein>
    <submittedName>
        <fullName evidence="1">Uncharacterized protein</fullName>
    </submittedName>
</protein>